<feature type="transmembrane region" description="Helical" evidence="1">
    <location>
        <begin position="65"/>
        <end position="82"/>
    </location>
</feature>
<keyword evidence="1" id="KW-0812">Transmembrane</keyword>
<feature type="transmembrane region" description="Helical" evidence="1">
    <location>
        <begin position="140"/>
        <end position="158"/>
    </location>
</feature>
<dbReference type="Pfam" id="PF07786">
    <property type="entry name" value="HGSNAT_cat"/>
    <property type="match status" value="1"/>
</dbReference>
<dbReference type="PANTHER" id="PTHR30590:SF3">
    <property type="entry name" value="HYPOTHETICAL MEMBRANE SPANNING PROTEIN"/>
    <property type="match status" value="1"/>
</dbReference>
<dbReference type="PANTHER" id="PTHR30590">
    <property type="entry name" value="INNER MEMBRANE PROTEIN"/>
    <property type="match status" value="1"/>
</dbReference>
<evidence type="ECO:0000313" key="3">
    <source>
        <dbReference type="EMBL" id="MEF2253564.1"/>
    </source>
</evidence>
<keyword evidence="1" id="KW-0472">Membrane</keyword>
<proteinExistence type="predicted"/>
<feature type="transmembrane region" description="Helical" evidence="1">
    <location>
        <begin position="249"/>
        <end position="273"/>
    </location>
</feature>
<feature type="transmembrane region" description="Helical" evidence="1">
    <location>
        <begin position="321"/>
        <end position="340"/>
    </location>
</feature>
<feature type="transmembrane region" description="Helical" evidence="1">
    <location>
        <begin position="178"/>
        <end position="198"/>
    </location>
</feature>
<evidence type="ECO:0000256" key="1">
    <source>
        <dbReference type="SAM" id="Phobius"/>
    </source>
</evidence>
<feature type="domain" description="Heparan-alpha-glucosaminide N-acetyltransferase catalytic" evidence="2">
    <location>
        <begin position="23"/>
        <end position="202"/>
    </location>
</feature>
<dbReference type="Proteomes" id="UP001351900">
    <property type="component" value="Unassembled WGS sequence"/>
</dbReference>
<reference evidence="3 4" key="1">
    <citation type="submission" date="2024-01" db="EMBL/GenBank/DDBJ databases">
        <title>the genome sequence of strain Microbacterium schleiferi NBRC 15075.</title>
        <authorList>
            <person name="Ding Y."/>
            <person name="Zhang G."/>
        </authorList>
    </citation>
    <scope>NUCLEOTIDE SEQUENCE [LARGE SCALE GENOMIC DNA]</scope>
    <source>
        <strain evidence="3 4">NBRC 15075</strain>
    </source>
</reference>
<dbReference type="EMBL" id="JAZHOV010000001">
    <property type="protein sequence ID" value="MEF2253564.1"/>
    <property type="molecule type" value="Genomic_DNA"/>
</dbReference>
<protein>
    <submittedName>
        <fullName evidence="3">Heparan-alpha-glucosaminide N-acetyltransferase domain-containing protein</fullName>
    </submittedName>
</protein>
<gene>
    <name evidence="3" type="ORF">V2V91_00265</name>
</gene>
<keyword evidence="4" id="KW-1185">Reference proteome</keyword>
<feature type="transmembrane region" description="Helical" evidence="1">
    <location>
        <begin position="94"/>
        <end position="110"/>
    </location>
</feature>
<organism evidence="3 4">
    <name type="scientific">Microbacterium schleiferi</name>
    <dbReference type="NCBI Taxonomy" id="69362"/>
    <lineage>
        <taxon>Bacteria</taxon>
        <taxon>Bacillati</taxon>
        <taxon>Actinomycetota</taxon>
        <taxon>Actinomycetes</taxon>
        <taxon>Micrococcales</taxon>
        <taxon>Microbacteriaceae</taxon>
        <taxon>Microbacterium</taxon>
    </lineage>
</organism>
<dbReference type="RefSeq" id="WP_331790358.1">
    <property type="nucleotide sequence ID" value="NZ_BAAAUO010000003.1"/>
</dbReference>
<sequence>MVAAAAVADRVVRNLRRLDGPPRIPGLDLARGLAVIGMLAAHLFTLPEIDWAEPATWGGIAGGRSSILFATLAGVSISIVTAGPRAPRAPARWLAWRAVVLWVVGIALILTGVPVYVILPAYAILFAAAIPFVRVRTATLWIWAVAVALVVPWLLPPIEAAPFWDTAPGEAVFLLTGWAYPAPLWLAFLLAGMAVGRLELARAGVLWAMAGVGLTLAAIAEALAVLVSAPEDDYLGLVWRASEHSGGILEVWGSGGFAIAIIALCVLVCRTVLRAVVLPIRTLGAMPLTAYSAQIIVWAVWSFVALGTTSDLFGFRALNPFWPMTLGIIAACLVWALLLGRGPLERLIDRVSRPRADRLAG</sequence>
<feature type="transmembrane region" description="Helical" evidence="1">
    <location>
        <begin position="205"/>
        <end position="229"/>
    </location>
</feature>
<feature type="transmembrane region" description="Helical" evidence="1">
    <location>
        <begin position="280"/>
        <end position="301"/>
    </location>
</feature>
<dbReference type="InterPro" id="IPR012429">
    <property type="entry name" value="HGSNAT_cat"/>
</dbReference>
<accession>A0ABU7V1J6</accession>
<comment type="caution">
    <text evidence="3">The sequence shown here is derived from an EMBL/GenBank/DDBJ whole genome shotgun (WGS) entry which is preliminary data.</text>
</comment>
<keyword evidence="1" id="KW-1133">Transmembrane helix</keyword>
<dbReference type="InterPro" id="IPR052529">
    <property type="entry name" value="Bact_Transport_Assoc"/>
</dbReference>
<evidence type="ECO:0000313" key="4">
    <source>
        <dbReference type="Proteomes" id="UP001351900"/>
    </source>
</evidence>
<name>A0ABU7V1J6_9MICO</name>
<evidence type="ECO:0000259" key="2">
    <source>
        <dbReference type="Pfam" id="PF07786"/>
    </source>
</evidence>